<accession>A0ABP9QH80</accession>
<dbReference type="SUPFAM" id="SSF48179">
    <property type="entry name" value="6-phosphogluconate dehydrogenase C-terminal domain-like"/>
    <property type="match status" value="1"/>
</dbReference>
<evidence type="ECO:0000313" key="5">
    <source>
        <dbReference type="EMBL" id="GAA5161841.1"/>
    </source>
</evidence>
<keyword evidence="6" id="KW-1185">Reference proteome</keyword>
<dbReference type="Proteomes" id="UP001500547">
    <property type="component" value="Unassembled WGS sequence"/>
</dbReference>
<keyword evidence="1" id="KW-0560">Oxidoreductase</keyword>
<gene>
    <name evidence="5" type="ORF">GCM10025770_11710</name>
</gene>
<dbReference type="PROSITE" id="PS00895">
    <property type="entry name" value="3_HYDROXYISOBUT_DH"/>
    <property type="match status" value="1"/>
</dbReference>
<dbReference type="InterPro" id="IPR006115">
    <property type="entry name" value="6PGDH_NADP-bd"/>
</dbReference>
<sequence>MTPNTIRYGFLGLGIMGRAMATNLIRAGFDVTVWNRTAERCAPLVALGARQAATPAEVAARCDITFAILADPAAARETCFGAEGVLAGIGGNRGYIDMSTVDDQTARDISEAIAARGGRFLEAPVSGTKKPAEDGTLVILAGGDRSLFDDAGPALDKLGKKRMHLGDVGQGARMKLVVNMIMGSMLTAFSEGLSLGMKGNLDGAQILEVLEAGAMACPMFKGKGPMLLAGDYSTSFPLKHMQKDLRLAIALSEELGQTLHTAAATNEIFKRALIAGHGEADIAAVHSIIR</sequence>
<dbReference type="EMBL" id="BAABLD010000005">
    <property type="protein sequence ID" value="GAA5161841.1"/>
    <property type="molecule type" value="Genomic_DNA"/>
</dbReference>
<dbReference type="InterPro" id="IPR008927">
    <property type="entry name" value="6-PGluconate_DH-like_C_sf"/>
</dbReference>
<comment type="caution">
    <text evidence="5">The sequence shown here is derived from an EMBL/GenBank/DDBJ whole genome shotgun (WGS) entry which is preliminary data.</text>
</comment>
<dbReference type="PANTHER" id="PTHR43580:SF2">
    <property type="entry name" value="CYTOKINE-LIKE NUCLEAR FACTOR N-PAC"/>
    <property type="match status" value="1"/>
</dbReference>
<evidence type="ECO:0000256" key="2">
    <source>
        <dbReference type="ARBA" id="ARBA00023027"/>
    </source>
</evidence>
<dbReference type="InterPro" id="IPR029154">
    <property type="entry name" value="HIBADH-like_NADP-bd"/>
</dbReference>
<evidence type="ECO:0000259" key="4">
    <source>
        <dbReference type="Pfam" id="PF14833"/>
    </source>
</evidence>
<dbReference type="PIRSF" id="PIRSF000103">
    <property type="entry name" value="HIBADH"/>
    <property type="match status" value="1"/>
</dbReference>
<protein>
    <submittedName>
        <fullName evidence="5">NAD(P)-dependent oxidoreductase</fullName>
    </submittedName>
</protein>
<dbReference type="Gene3D" id="3.40.50.720">
    <property type="entry name" value="NAD(P)-binding Rossmann-like Domain"/>
    <property type="match status" value="1"/>
</dbReference>
<keyword evidence="2" id="KW-0520">NAD</keyword>
<dbReference type="InterPro" id="IPR015815">
    <property type="entry name" value="HIBADH-related"/>
</dbReference>
<feature type="domain" description="6-phosphogluconate dehydrogenase NADP-binding" evidence="3">
    <location>
        <begin position="8"/>
        <end position="166"/>
    </location>
</feature>
<dbReference type="Pfam" id="PF14833">
    <property type="entry name" value="NAD_binding_11"/>
    <property type="match status" value="1"/>
</dbReference>
<organism evidence="5 6">
    <name type="scientific">Viridibacterium curvum</name>
    <dbReference type="NCBI Taxonomy" id="1101404"/>
    <lineage>
        <taxon>Bacteria</taxon>
        <taxon>Pseudomonadati</taxon>
        <taxon>Pseudomonadota</taxon>
        <taxon>Betaproteobacteria</taxon>
        <taxon>Rhodocyclales</taxon>
        <taxon>Rhodocyclaceae</taxon>
        <taxon>Viridibacterium</taxon>
    </lineage>
</organism>
<feature type="domain" description="3-hydroxyisobutyrate dehydrogenase-like NAD-binding" evidence="4">
    <location>
        <begin position="169"/>
        <end position="285"/>
    </location>
</feature>
<dbReference type="Pfam" id="PF03446">
    <property type="entry name" value="NAD_binding_2"/>
    <property type="match status" value="1"/>
</dbReference>
<evidence type="ECO:0000259" key="3">
    <source>
        <dbReference type="Pfam" id="PF03446"/>
    </source>
</evidence>
<dbReference type="Gene3D" id="1.10.1040.10">
    <property type="entry name" value="N-(1-d-carboxylethyl)-l-norvaline Dehydrogenase, domain 2"/>
    <property type="match status" value="1"/>
</dbReference>
<dbReference type="SUPFAM" id="SSF51735">
    <property type="entry name" value="NAD(P)-binding Rossmann-fold domains"/>
    <property type="match status" value="1"/>
</dbReference>
<dbReference type="InterPro" id="IPR013328">
    <property type="entry name" value="6PGD_dom2"/>
</dbReference>
<dbReference type="InterPro" id="IPR051265">
    <property type="entry name" value="HIBADH-related_NP60_sf"/>
</dbReference>
<name>A0ABP9QH80_9RHOO</name>
<evidence type="ECO:0000256" key="1">
    <source>
        <dbReference type="ARBA" id="ARBA00023002"/>
    </source>
</evidence>
<reference evidence="6" key="1">
    <citation type="journal article" date="2019" name="Int. J. Syst. Evol. Microbiol.">
        <title>The Global Catalogue of Microorganisms (GCM) 10K type strain sequencing project: providing services to taxonomists for standard genome sequencing and annotation.</title>
        <authorList>
            <consortium name="The Broad Institute Genomics Platform"/>
            <consortium name="The Broad Institute Genome Sequencing Center for Infectious Disease"/>
            <person name="Wu L."/>
            <person name="Ma J."/>
        </authorList>
    </citation>
    <scope>NUCLEOTIDE SEQUENCE [LARGE SCALE GENOMIC DNA]</scope>
    <source>
        <strain evidence="6">JCM 18715</strain>
    </source>
</reference>
<proteinExistence type="predicted"/>
<dbReference type="PANTHER" id="PTHR43580">
    <property type="entry name" value="OXIDOREDUCTASE GLYR1-RELATED"/>
    <property type="match status" value="1"/>
</dbReference>
<dbReference type="InterPro" id="IPR002204">
    <property type="entry name" value="3-OH-isobutyrate_DH-rel_CS"/>
</dbReference>
<dbReference type="RefSeq" id="WP_345531946.1">
    <property type="nucleotide sequence ID" value="NZ_BAABLD010000005.1"/>
</dbReference>
<evidence type="ECO:0000313" key="6">
    <source>
        <dbReference type="Proteomes" id="UP001500547"/>
    </source>
</evidence>
<dbReference type="InterPro" id="IPR036291">
    <property type="entry name" value="NAD(P)-bd_dom_sf"/>
</dbReference>